<gene>
    <name evidence="2" type="ORF">ACFO0B_25395</name>
</gene>
<dbReference type="PANTHER" id="PTHR48207:SF3">
    <property type="entry name" value="SUCCINATE--HYDROXYMETHYLGLUTARATE COA-TRANSFERASE"/>
    <property type="match status" value="1"/>
</dbReference>
<dbReference type="InterPro" id="IPR044855">
    <property type="entry name" value="CoA-Trfase_III_dom3_sf"/>
</dbReference>
<dbReference type="SUPFAM" id="SSF89796">
    <property type="entry name" value="CoA-transferase family III (CaiB/BaiF)"/>
    <property type="match status" value="1"/>
</dbReference>
<dbReference type="Gene3D" id="3.30.1540.10">
    <property type="entry name" value="formyl-coa transferase, domain 3"/>
    <property type="match status" value="1"/>
</dbReference>
<dbReference type="PANTHER" id="PTHR48207">
    <property type="entry name" value="SUCCINATE--HYDROXYMETHYLGLUTARATE COA-TRANSFERASE"/>
    <property type="match status" value="1"/>
</dbReference>
<evidence type="ECO:0000313" key="2">
    <source>
        <dbReference type="EMBL" id="MFC3965338.1"/>
    </source>
</evidence>
<accession>A0ABV8DYU9</accession>
<dbReference type="InterPro" id="IPR003673">
    <property type="entry name" value="CoA-Trfase_fam_III"/>
</dbReference>
<dbReference type="EMBL" id="JBHSAX010000019">
    <property type="protein sequence ID" value="MFC3965338.1"/>
    <property type="molecule type" value="Genomic_DNA"/>
</dbReference>
<evidence type="ECO:0000313" key="3">
    <source>
        <dbReference type="Proteomes" id="UP001595696"/>
    </source>
</evidence>
<organism evidence="2 3">
    <name type="scientific">Nocardia jiangsuensis</name>
    <dbReference type="NCBI Taxonomy" id="1691563"/>
    <lineage>
        <taxon>Bacteria</taxon>
        <taxon>Bacillati</taxon>
        <taxon>Actinomycetota</taxon>
        <taxon>Actinomycetes</taxon>
        <taxon>Mycobacteriales</taxon>
        <taxon>Nocardiaceae</taxon>
        <taxon>Nocardia</taxon>
    </lineage>
</organism>
<dbReference type="InterPro" id="IPR023606">
    <property type="entry name" value="CoA-Trfase_III_dom_1_sf"/>
</dbReference>
<dbReference type="RefSeq" id="WP_378615084.1">
    <property type="nucleotide sequence ID" value="NZ_JBHSAX010000019.1"/>
</dbReference>
<sequence>MAAGTTPTGPLTGIRVLEVAMYGFVPSAGAVLADWGADVIKVEHAVTGDPQRGLRQIGTFVVEGDPNPNIEHANRGKRSIGIDMAQPEGRDIVHALAESADVFLTSFLPAHRARFGIDVDDIRAVNPSIIYARGSGLGPRGAESGKGGYDMTAFWCRGGVAATITPSDVPGMVTPPPALGDTISGTNLAGGIAAALVRRGLTGEPSVVDVSLLSSALWSMGHAIALSAYAGEPMVAGPSGAHGAPANPLVGLYATADGRHLSFVMMQPAKFWADVCAHIDRPELADDPRFATAESIAEHTADAVAILRAAIGARTLAEWTEKLATLAGPWAPVQDSHQVLADPQVVANEYIRTAGELRLVASPVQFDVGAPALTPGPEFAAQTDEILGELGLDWDRIIALKTAGAVT</sequence>
<keyword evidence="3" id="KW-1185">Reference proteome</keyword>
<dbReference type="InterPro" id="IPR050483">
    <property type="entry name" value="CoA-transferase_III_domain"/>
</dbReference>
<protein>
    <submittedName>
        <fullName evidence="2">CaiB/BaiF CoA transferase family protein</fullName>
    </submittedName>
</protein>
<comment type="caution">
    <text evidence="2">The sequence shown here is derived from an EMBL/GenBank/DDBJ whole genome shotgun (WGS) entry which is preliminary data.</text>
</comment>
<reference evidence="3" key="1">
    <citation type="journal article" date="2019" name="Int. J. Syst. Evol. Microbiol.">
        <title>The Global Catalogue of Microorganisms (GCM) 10K type strain sequencing project: providing services to taxonomists for standard genome sequencing and annotation.</title>
        <authorList>
            <consortium name="The Broad Institute Genomics Platform"/>
            <consortium name="The Broad Institute Genome Sequencing Center for Infectious Disease"/>
            <person name="Wu L."/>
            <person name="Ma J."/>
        </authorList>
    </citation>
    <scope>NUCLEOTIDE SEQUENCE [LARGE SCALE GENOMIC DNA]</scope>
    <source>
        <strain evidence="3">CGMCC 4.7330</strain>
    </source>
</reference>
<evidence type="ECO:0000256" key="1">
    <source>
        <dbReference type="ARBA" id="ARBA00022679"/>
    </source>
</evidence>
<dbReference type="GO" id="GO:0016740">
    <property type="term" value="F:transferase activity"/>
    <property type="evidence" value="ECO:0007669"/>
    <property type="project" value="UniProtKB-KW"/>
</dbReference>
<dbReference type="Pfam" id="PF02515">
    <property type="entry name" value="CoA_transf_3"/>
    <property type="match status" value="1"/>
</dbReference>
<name>A0ABV8DYU9_9NOCA</name>
<keyword evidence="1 2" id="KW-0808">Transferase</keyword>
<dbReference type="Proteomes" id="UP001595696">
    <property type="component" value="Unassembled WGS sequence"/>
</dbReference>
<proteinExistence type="predicted"/>
<dbReference type="Gene3D" id="3.40.50.10540">
    <property type="entry name" value="Crotonobetainyl-coa:carnitine coa-transferase, domain 1"/>
    <property type="match status" value="1"/>
</dbReference>